<evidence type="ECO:0000313" key="1">
    <source>
        <dbReference type="EMBL" id="MED6183890.1"/>
    </source>
</evidence>
<sequence>MFIINSVSPVRLATVGSTTINTPDSPTSSILVTSSDVSAAVRFHFEINGSDSATLYPNWKITRPERTPTRAAIRPAHRIRASTRPDCAVAPLHFTANSSLPCQSEIATCHLVC</sequence>
<proteinExistence type="predicted"/>
<accession>A0ABU6WH76</accession>
<keyword evidence="2" id="KW-1185">Reference proteome</keyword>
<gene>
    <name evidence="1" type="ORF">PIB30_042045</name>
</gene>
<name>A0ABU6WH76_9FABA</name>
<evidence type="ECO:0000313" key="2">
    <source>
        <dbReference type="Proteomes" id="UP001341840"/>
    </source>
</evidence>
<dbReference type="EMBL" id="JASCZI010181479">
    <property type="protein sequence ID" value="MED6183890.1"/>
    <property type="molecule type" value="Genomic_DNA"/>
</dbReference>
<reference evidence="1 2" key="1">
    <citation type="journal article" date="2023" name="Plants (Basel)">
        <title>Bridging the Gap: Combining Genomics and Transcriptomics Approaches to Understand Stylosanthes scabra, an Orphan Legume from the Brazilian Caatinga.</title>
        <authorList>
            <person name="Ferreira-Neto J.R.C."/>
            <person name="da Silva M.D."/>
            <person name="Binneck E."/>
            <person name="de Melo N.F."/>
            <person name="da Silva R.H."/>
            <person name="de Melo A.L.T.M."/>
            <person name="Pandolfi V."/>
            <person name="Bustamante F.O."/>
            <person name="Brasileiro-Vidal A.C."/>
            <person name="Benko-Iseppon A.M."/>
        </authorList>
    </citation>
    <scope>NUCLEOTIDE SEQUENCE [LARGE SCALE GENOMIC DNA]</scope>
    <source>
        <tissue evidence="1">Leaves</tissue>
    </source>
</reference>
<organism evidence="1 2">
    <name type="scientific">Stylosanthes scabra</name>
    <dbReference type="NCBI Taxonomy" id="79078"/>
    <lineage>
        <taxon>Eukaryota</taxon>
        <taxon>Viridiplantae</taxon>
        <taxon>Streptophyta</taxon>
        <taxon>Embryophyta</taxon>
        <taxon>Tracheophyta</taxon>
        <taxon>Spermatophyta</taxon>
        <taxon>Magnoliopsida</taxon>
        <taxon>eudicotyledons</taxon>
        <taxon>Gunneridae</taxon>
        <taxon>Pentapetalae</taxon>
        <taxon>rosids</taxon>
        <taxon>fabids</taxon>
        <taxon>Fabales</taxon>
        <taxon>Fabaceae</taxon>
        <taxon>Papilionoideae</taxon>
        <taxon>50 kb inversion clade</taxon>
        <taxon>dalbergioids sensu lato</taxon>
        <taxon>Dalbergieae</taxon>
        <taxon>Pterocarpus clade</taxon>
        <taxon>Stylosanthes</taxon>
    </lineage>
</organism>
<dbReference type="Proteomes" id="UP001341840">
    <property type="component" value="Unassembled WGS sequence"/>
</dbReference>
<protein>
    <submittedName>
        <fullName evidence="1">Uncharacterized protein</fullName>
    </submittedName>
</protein>
<comment type="caution">
    <text evidence="1">The sequence shown here is derived from an EMBL/GenBank/DDBJ whole genome shotgun (WGS) entry which is preliminary data.</text>
</comment>